<dbReference type="Pfam" id="PF02775">
    <property type="entry name" value="TPP_enzyme_C"/>
    <property type="match status" value="1"/>
</dbReference>
<dbReference type="NCBIfam" id="TIGR02176">
    <property type="entry name" value="pyruv_ox_red"/>
    <property type="match status" value="1"/>
</dbReference>
<keyword evidence="1" id="KW-0813">Transport</keyword>
<evidence type="ECO:0000256" key="3">
    <source>
        <dbReference type="ARBA" id="ARBA00022723"/>
    </source>
</evidence>
<feature type="domain" description="4Fe-4S ferredoxin-type" evidence="13">
    <location>
        <begin position="725"/>
        <end position="754"/>
    </location>
</feature>
<dbReference type="GO" id="GO:0006979">
    <property type="term" value="P:response to oxidative stress"/>
    <property type="evidence" value="ECO:0000318"/>
    <property type="project" value="GO_Central"/>
</dbReference>
<dbReference type="SUPFAM" id="SSF52922">
    <property type="entry name" value="TK C-terminal domain-like"/>
    <property type="match status" value="1"/>
</dbReference>
<dbReference type="Pfam" id="PF01855">
    <property type="entry name" value="POR_N"/>
    <property type="match status" value="1"/>
</dbReference>
<feature type="binding site" evidence="12">
    <location>
        <position position="800"/>
    </location>
    <ligand>
        <name>[4Fe-4S] cluster</name>
        <dbReference type="ChEBI" id="CHEBI:49883"/>
        <label>3</label>
    </ligand>
</feature>
<dbReference type="InterPro" id="IPR017900">
    <property type="entry name" value="4Fe4S_Fe_S_CS"/>
</dbReference>
<evidence type="ECO:0000256" key="9">
    <source>
        <dbReference type="ARBA" id="ARBA00061065"/>
    </source>
</evidence>
<proteinExistence type="inferred from homology"/>
<dbReference type="SMR" id="A2EXN1"/>
<dbReference type="SUPFAM" id="SSF54862">
    <property type="entry name" value="4Fe-4S ferredoxins"/>
    <property type="match status" value="1"/>
</dbReference>
<feature type="binding site" evidence="12">
    <location>
        <position position="682"/>
    </location>
    <ligand>
        <name>[4Fe-4S] cluster</name>
        <dbReference type="ChEBI" id="CHEBI:49883"/>
        <label>1</label>
    </ligand>
</feature>
<feature type="binding site" evidence="12">
    <location>
        <position position="828"/>
    </location>
    <ligand>
        <name>[4Fe-4S] cluster</name>
        <dbReference type="ChEBI" id="CHEBI:49883"/>
        <label>3</label>
    </ligand>
</feature>
<dbReference type="EMBL" id="DS113531">
    <property type="protein sequence ID" value="EAY02588.1"/>
    <property type="molecule type" value="Genomic_DNA"/>
</dbReference>
<dbReference type="FunFam" id="3.40.50.970:FF:000012">
    <property type="entry name" value="Pyruvate:ferredoxin (Flavodoxin) oxidoreductase"/>
    <property type="match status" value="1"/>
</dbReference>
<comment type="cofactor">
    <cofactor evidence="12">
        <name>[4Fe-4S] cluster</name>
        <dbReference type="ChEBI" id="CHEBI:49883"/>
    </cofactor>
    <text evidence="12">Binds 3 [4Fe-4S] clusters per subunit.</text>
</comment>
<gene>
    <name evidence="14" type="ORF">TVAG_254890</name>
</gene>
<dbReference type="FunCoup" id="A2EXN1">
    <property type="interactions" value="225"/>
</dbReference>
<dbReference type="STRING" id="5722.A2EXN1"/>
<feature type="domain" description="4Fe-4S ferredoxin-type" evidence="13">
    <location>
        <begin position="673"/>
        <end position="702"/>
    </location>
</feature>
<dbReference type="FunFam" id="3.40.920.10:FF:000001">
    <property type="entry name" value="Pyruvate:ferredoxin (Flavodoxin) oxidoreductase"/>
    <property type="match status" value="1"/>
</dbReference>
<dbReference type="PROSITE" id="PS51379">
    <property type="entry name" value="4FE4S_FER_2"/>
    <property type="match status" value="2"/>
</dbReference>
<dbReference type="GO" id="GO:0005506">
    <property type="term" value="F:iron ion binding"/>
    <property type="evidence" value="ECO:0007669"/>
    <property type="project" value="InterPro"/>
</dbReference>
<feature type="binding site" evidence="12">
    <location>
        <position position="737"/>
    </location>
    <ligand>
        <name>[4Fe-4S] cluster</name>
        <dbReference type="ChEBI" id="CHEBI:49883"/>
        <label>2</label>
    </ligand>
</feature>
<dbReference type="InterPro" id="IPR019456">
    <property type="entry name" value="Pyrv-flavodox_OxRtase_EKR"/>
</dbReference>
<dbReference type="AlphaFoldDB" id="A2EXN1"/>
<dbReference type="InterPro" id="IPR002880">
    <property type="entry name" value="Pyrv_Fd/Flavodoxin_OxRdtase_N"/>
</dbReference>
<evidence type="ECO:0000256" key="4">
    <source>
        <dbReference type="ARBA" id="ARBA00022982"/>
    </source>
</evidence>
<protein>
    <recommendedName>
        <fullName evidence="10">pyruvate dehydrogenase (NADP(+))</fullName>
        <ecNumber evidence="10">1.2.1.51</ecNumber>
    </recommendedName>
    <alternativeName>
        <fullName evidence="11">Pyruvate:NADP(+) oxidoreductase</fullName>
    </alternativeName>
</protein>
<dbReference type="InParanoid" id="A2EXN1"/>
<dbReference type="SUPFAM" id="SSF53323">
    <property type="entry name" value="Pyruvate-ferredoxin oxidoreductase, PFOR, domain III"/>
    <property type="match status" value="1"/>
</dbReference>
<dbReference type="FunFam" id="3.40.50.970:FF:000041">
    <property type="entry name" value="Pyruvate:ferredoxin (Flavodoxin) oxidoreductase"/>
    <property type="match status" value="1"/>
</dbReference>
<keyword evidence="7 12" id="KW-0411">Iron-sulfur</keyword>
<dbReference type="GO" id="GO:0050243">
    <property type="term" value="F:pyruvate dehydrogenase (NADP+) activity"/>
    <property type="evidence" value="ECO:0007669"/>
    <property type="project" value="UniProtKB-EC"/>
</dbReference>
<reference evidence="14" key="2">
    <citation type="journal article" date="2007" name="Science">
        <title>Draft genome sequence of the sexually transmitted pathogen Trichomonas vaginalis.</title>
        <authorList>
            <person name="Carlton J.M."/>
            <person name="Hirt R.P."/>
            <person name="Silva J.C."/>
            <person name="Delcher A.L."/>
            <person name="Schatz M."/>
            <person name="Zhao Q."/>
            <person name="Wortman J.R."/>
            <person name="Bidwell S.L."/>
            <person name="Alsmark U.C.M."/>
            <person name="Besteiro S."/>
            <person name="Sicheritz-Ponten T."/>
            <person name="Noel C.J."/>
            <person name="Dacks J.B."/>
            <person name="Foster P.G."/>
            <person name="Simillion C."/>
            <person name="Van de Peer Y."/>
            <person name="Miranda-Saavedra D."/>
            <person name="Barton G.J."/>
            <person name="Westrop G.D."/>
            <person name="Mueller S."/>
            <person name="Dessi D."/>
            <person name="Fiori P.L."/>
            <person name="Ren Q."/>
            <person name="Paulsen I."/>
            <person name="Zhang H."/>
            <person name="Bastida-Corcuera F.D."/>
            <person name="Simoes-Barbosa A."/>
            <person name="Brown M.T."/>
            <person name="Hayes R.D."/>
            <person name="Mukherjee M."/>
            <person name="Okumura C.Y."/>
            <person name="Schneider R."/>
            <person name="Smith A.J."/>
            <person name="Vanacova S."/>
            <person name="Villalvazo M."/>
            <person name="Haas B.J."/>
            <person name="Pertea M."/>
            <person name="Feldblyum T.V."/>
            <person name="Utterback T.R."/>
            <person name="Shu C.L."/>
            <person name="Osoegawa K."/>
            <person name="de Jong P.J."/>
            <person name="Hrdy I."/>
            <person name="Horvathova L."/>
            <person name="Zubacova Z."/>
            <person name="Dolezal P."/>
            <person name="Malik S.B."/>
            <person name="Logsdon J.M. Jr."/>
            <person name="Henze K."/>
            <person name="Gupta A."/>
            <person name="Wang C.C."/>
            <person name="Dunne R.L."/>
            <person name="Upcroft J.A."/>
            <person name="Upcroft P."/>
            <person name="White O."/>
            <person name="Salzberg S.L."/>
            <person name="Tang P."/>
            <person name="Chiu C.-H."/>
            <person name="Lee Y.-S."/>
            <person name="Embley T.M."/>
            <person name="Coombs G.H."/>
            <person name="Mottram J.C."/>
            <person name="Tachezy J."/>
            <person name="Fraser-Liggett C.M."/>
            <person name="Johnson P.J."/>
        </authorList>
    </citation>
    <scope>NUCLEOTIDE SEQUENCE [LARGE SCALE GENOMIC DNA]</scope>
    <source>
        <strain evidence="14">G3</strain>
    </source>
</reference>
<dbReference type="SMART" id="SM00890">
    <property type="entry name" value="EKR"/>
    <property type="match status" value="1"/>
</dbReference>
<dbReference type="PANTHER" id="PTHR32154:SF0">
    <property type="entry name" value="PYRUVATE-FLAVODOXIN OXIDOREDUCTASE-RELATED"/>
    <property type="match status" value="1"/>
</dbReference>
<evidence type="ECO:0000256" key="10">
    <source>
        <dbReference type="ARBA" id="ARBA00067011"/>
    </source>
</evidence>
<comment type="similarity">
    <text evidence="9">In the N-terminal section; belongs to the pyruvate:ferredoxin/flavodoxin oxidoreductase family.</text>
</comment>
<feature type="binding site" evidence="12">
    <location>
        <position position="734"/>
    </location>
    <ligand>
        <name>[4Fe-4S] cluster</name>
        <dbReference type="ChEBI" id="CHEBI:49883"/>
        <label>2</label>
    </ligand>
</feature>
<dbReference type="SUPFAM" id="SSF52518">
    <property type="entry name" value="Thiamin diphosphate-binding fold (THDP-binding)"/>
    <property type="match status" value="2"/>
</dbReference>
<reference evidence="14" key="1">
    <citation type="submission" date="2006-10" db="EMBL/GenBank/DDBJ databases">
        <authorList>
            <person name="Amadeo P."/>
            <person name="Zhao Q."/>
            <person name="Wortman J."/>
            <person name="Fraser-Liggett C."/>
            <person name="Carlton J."/>
        </authorList>
    </citation>
    <scope>NUCLEOTIDE SEQUENCE</scope>
    <source>
        <strain evidence="14">G3</strain>
    </source>
</reference>
<accession>A2EXN1</accession>
<dbReference type="FunFam" id="3.30.70.20:FF:000022">
    <property type="entry name" value="Pyruvate:ferredoxin (Flavodoxin) oxidoreductase"/>
    <property type="match status" value="1"/>
</dbReference>
<dbReference type="InterPro" id="IPR033412">
    <property type="entry name" value="PFOR_II"/>
</dbReference>
<dbReference type="Pfam" id="PF12838">
    <property type="entry name" value="Fer4_7"/>
    <property type="match status" value="1"/>
</dbReference>
<dbReference type="GO" id="GO:0030976">
    <property type="term" value="F:thiamine pyrophosphate binding"/>
    <property type="evidence" value="ECO:0007669"/>
    <property type="project" value="InterPro"/>
</dbReference>
<feature type="binding site" evidence="12">
    <location>
        <position position="1062"/>
    </location>
    <ligand>
        <name>[4Fe-4S] cluster</name>
        <dbReference type="ChEBI" id="CHEBI:49883"/>
        <label>3</label>
    </ligand>
</feature>
<evidence type="ECO:0000259" key="13">
    <source>
        <dbReference type="PROSITE" id="PS51379"/>
    </source>
</evidence>
<keyword evidence="15" id="KW-1185">Reference proteome</keyword>
<dbReference type="PIRSF" id="PIRSF000159">
    <property type="entry name" value="NifJ"/>
    <property type="match status" value="1"/>
</dbReference>
<dbReference type="InterPro" id="IPR002869">
    <property type="entry name" value="Pyrv_flavodox_OxRed_cen"/>
</dbReference>
<keyword evidence="4" id="KW-0249">Electron transport</keyword>
<evidence type="ECO:0000256" key="8">
    <source>
        <dbReference type="ARBA" id="ARBA00053024"/>
    </source>
</evidence>
<keyword evidence="14" id="KW-0670">Pyruvate</keyword>
<organism evidence="14 15">
    <name type="scientific">Trichomonas vaginalis (strain ATCC PRA-98 / G3)</name>
    <dbReference type="NCBI Taxonomy" id="412133"/>
    <lineage>
        <taxon>Eukaryota</taxon>
        <taxon>Metamonada</taxon>
        <taxon>Parabasalia</taxon>
        <taxon>Trichomonadida</taxon>
        <taxon>Trichomonadidae</taxon>
        <taxon>Trichomonas</taxon>
    </lineage>
</organism>
<dbReference type="GO" id="GO:0022900">
    <property type="term" value="P:electron transport chain"/>
    <property type="evidence" value="ECO:0007669"/>
    <property type="project" value="InterPro"/>
</dbReference>
<dbReference type="FunFam" id="3.40.50.920:FF:000007">
    <property type="entry name" value="Pyruvate:ferredoxin (Flavodoxin) oxidoreductase"/>
    <property type="match status" value="1"/>
</dbReference>
<evidence type="ECO:0000256" key="11">
    <source>
        <dbReference type="ARBA" id="ARBA00076877"/>
    </source>
</evidence>
<dbReference type="CDD" id="cd07034">
    <property type="entry name" value="TPP_PYR_PFOR_IOR-alpha_like"/>
    <property type="match status" value="1"/>
</dbReference>
<feature type="binding site" evidence="12">
    <location>
        <position position="692"/>
    </location>
    <ligand>
        <name>[4Fe-4S] cluster</name>
        <dbReference type="ChEBI" id="CHEBI:49883"/>
        <label>2</label>
    </ligand>
</feature>
<dbReference type="Pfam" id="PF01558">
    <property type="entry name" value="POR"/>
    <property type="match status" value="1"/>
</dbReference>
<dbReference type="VEuPathDB" id="TrichDB:TVAGG3_0751360"/>
<evidence type="ECO:0000313" key="15">
    <source>
        <dbReference type="Proteomes" id="UP000001542"/>
    </source>
</evidence>
<dbReference type="eggNOG" id="KOG1158">
    <property type="taxonomic scope" value="Eukaryota"/>
</dbReference>
<dbReference type="RefSeq" id="XP_001314811.1">
    <property type="nucleotide sequence ID" value="XM_001314776.1"/>
</dbReference>
<dbReference type="Pfam" id="PF10371">
    <property type="entry name" value="EKR"/>
    <property type="match status" value="1"/>
</dbReference>
<dbReference type="InterPro" id="IPR011766">
    <property type="entry name" value="TPP_enzyme_TPP-bd"/>
</dbReference>
<evidence type="ECO:0000256" key="1">
    <source>
        <dbReference type="ARBA" id="ARBA00022448"/>
    </source>
</evidence>
<evidence type="ECO:0000256" key="5">
    <source>
        <dbReference type="ARBA" id="ARBA00023002"/>
    </source>
</evidence>
<dbReference type="VEuPathDB" id="TrichDB:TVAG_254890"/>
<feature type="binding site" evidence="12">
    <location>
        <position position="803"/>
    </location>
    <ligand>
        <name>[4Fe-4S] cluster</name>
        <dbReference type="ChEBI" id="CHEBI:49883"/>
        <label>3</label>
    </ligand>
</feature>
<keyword evidence="3 12" id="KW-0479">Metal-binding</keyword>
<dbReference type="InterPro" id="IPR029061">
    <property type="entry name" value="THDP-binding"/>
</dbReference>
<dbReference type="InterPro" id="IPR009014">
    <property type="entry name" value="Transketo_C/PFOR_II"/>
</dbReference>
<evidence type="ECO:0000256" key="12">
    <source>
        <dbReference type="PIRSR" id="PIRSR000159-50"/>
    </source>
</evidence>
<dbReference type="OrthoDB" id="1688044at2759"/>
<dbReference type="PANTHER" id="PTHR32154">
    <property type="entry name" value="PYRUVATE-FLAVODOXIN OXIDOREDUCTASE-RELATED"/>
    <property type="match status" value="1"/>
</dbReference>
<dbReference type="Gene3D" id="3.40.50.970">
    <property type="match status" value="2"/>
</dbReference>
<dbReference type="PROSITE" id="PS00198">
    <property type="entry name" value="4FE4S_FER_1"/>
    <property type="match status" value="2"/>
</dbReference>
<feature type="binding site" evidence="12">
    <location>
        <position position="740"/>
    </location>
    <ligand>
        <name>[4Fe-4S] cluster</name>
        <dbReference type="ChEBI" id="CHEBI:49883"/>
        <label>2</label>
    </ligand>
</feature>
<evidence type="ECO:0000256" key="6">
    <source>
        <dbReference type="ARBA" id="ARBA00023004"/>
    </source>
</evidence>
<feature type="binding site" evidence="12">
    <location>
        <position position="688"/>
    </location>
    <ligand>
        <name>[4Fe-4S] cluster</name>
        <dbReference type="ChEBI" id="CHEBI:49883"/>
        <label>1</label>
    </ligand>
</feature>
<dbReference type="InterPro" id="IPR050722">
    <property type="entry name" value="Pyruvate:ferred/Flavod_OxRd"/>
</dbReference>
<dbReference type="Gene3D" id="3.40.50.920">
    <property type="match status" value="1"/>
</dbReference>
<keyword evidence="2 12" id="KW-0004">4Fe-4S</keyword>
<dbReference type="GO" id="GO:0051539">
    <property type="term" value="F:4 iron, 4 sulfur cluster binding"/>
    <property type="evidence" value="ECO:0007669"/>
    <property type="project" value="UniProtKB-KW"/>
</dbReference>
<keyword evidence="5" id="KW-0560">Oxidoreductase</keyword>
<evidence type="ECO:0000256" key="2">
    <source>
        <dbReference type="ARBA" id="ARBA00022485"/>
    </source>
</evidence>
<keyword evidence="6 12" id="KW-0408">Iron</keyword>
<dbReference type="InterPro" id="IPR019752">
    <property type="entry name" value="Pyrv/ketoisovalerate_OxRed_cat"/>
</dbReference>
<dbReference type="eggNOG" id="KOG0560">
    <property type="taxonomic scope" value="Eukaryota"/>
</dbReference>
<dbReference type="Gene3D" id="3.30.70.20">
    <property type="match status" value="1"/>
</dbReference>
<name>A2EXN1_TRIV3</name>
<sequence length="1157" mass="128075">MLRNFGKRVAGDGNTAACSVAYQLTETSFIYPITPATTMGELVDAWIAQGRKNIWGNQVNLSMLQSEGGVAAAVHGATVIGALCTTFTASQGALLMIPEMFKITGENCPAVIHIASRCVGVSALSIYNDHTDVYACRVSGMPMLASNGVQEAHDIAAVAHLTAIKTGLPFMHFFDGFRTSHEINTYEEIPNEALWPLIDQKALAKYRARSLNPEHPTQRGTIGGPEYVWQIQEKFRRPFKQLPYEVENIMKQLGDKTGRYYKPYQYVGPRDPENLIVMLGSGCDSVEEYICAHPEAKTGLIKVHLFRPFGIDLFLKQIPASVKKVAVMDKVVDPTSAREPLYEDVASALMGRRNVKLVGGRYGISSRDFAPVHVEAICKNLNQDYPKDDFTVGLHNPETAIPMGKPFDHLPDGTRQCIFWGLGSDGTVGANKEAIKLIVTNTKLYGQAYFAYDAHKSGGVTTSHLRFGPKPINAPYYVQSADYIACHCPAYLTKFDMIKPLKQGGIFVINYPASADLNKDLPASVRKSLAEKDAKLYTIDATQIAIDLKLPGRINMLMQTVFFGLANVLPAEECLALLKKSIAKTYARKGKEVIQKNWEMVDEALKGLKEFKYNKAEWLAAKVPPPPKHEGIRHLCDMAILQEGESVSVDEMVDLGTVLNGTSQWEKRGIAVDVPKWDEKKCIQCNTCSMVCPHAVIRPFLLTDEEAKGMVTLKAKGKEIKDYRFRIQISPLDCTGCGTCVTSCPTQALSMQYRNPKVDEEEGKNWVKCFGAPNRGHLLPPTNVRNVQFRQPLLEFNGACAGCGETAISKLLTQLYGDQLYLANGTGCSLVWSATFPWNPYTVNERGHGPAFGNSLFEDNAEFGYGIFKAVEARRNIAKKLVQDCLENNEFKGELKDMMQELLKVWDEEKASAELVWKIQPLLAKVQNPTEKMYALQTQADVLAKKIVWIVGGDGWAYDIGYGGLDHVLATGENVKFIIFDTEVYSNTGGQCSKATSRGAVANFSAAGYTKAKKDLGAIAMTYKNIYVANTCLLADPAQALKAVFEAKEFKGPALIVNYSPCINHGIKKGLGSTPKHCKDLVKMGYLTLYRYNPSKPKPLTIDSKEPTYSLDPLVKDENRFAALKDIYPKEAEMKFPQLINDMKSRYEGYKKIVDTQ</sequence>
<comment type="catalytic activity">
    <reaction evidence="8">
        <text>pyruvate + NADP(+) + CoA = acetyl-CoA + CO2 + NADPH</text>
        <dbReference type="Rhea" id="RHEA:17425"/>
        <dbReference type="ChEBI" id="CHEBI:15361"/>
        <dbReference type="ChEBI" id="CHEBI:16526"/>
        <dbReference type="ChEBI" id="CHEBI:57287"/>
        <dbReference type="ChEBI" id="CHEBI:57288"/>
        <dbReference type="ChEBI" id="CHEBI:57783"/>
        <dbReference type="ChEBI" id="CHEBI:58349"/>
        <dbReference type="EC" id="1.2.1.51"/>
    </reaction>
</comment>
<dbReference type="Pfam" id="PF17147">
    <property type="entry name" value="PFOR_II"/>
    <property type="match status" value="1"/>
</dbReference>
<dbReference type="Proteomes" id="UP000001542">
    <property type="component" value="Unassembled WGS sequence"/>
</dbReference>
<dbReference type="KEGG" id="tva:4760430"/>
<feature type="binding site" evidence="12">
    <location>
        <position position="685"/>
    </location>
    <ligand>
        <name>[4Fe-4S] cluster</name>
        <dbReference type="ChEBI" id="CHEBI:49883"/>
        <label>1</label>
    </ligand>
</feature>
<dbReference type="InterPro" id="IPR017896">
    <property type="entry name" value="4Fe4S_Fe-S-bd"/>
</dbReference>
<dbReference type="OMA" id="FQCREAC"/>
<dbReference type="EC" id="1.2.1.51" evidence="10"/>
<evidence type="ECO:0000313" key="14">
    <source>
        <dbReference type="EMBL" id="EAY02588.1"/>
    </source>
</evidence>
<dbReference type="InterPro" id="IPR011895">
    <property type="entry name" value="Pyrv_flavodox_OxRed"/>
</dbReference>
<feature type="binding site" evidence="12">
    <location>
        <position position="744"/>
    </location>
    <ligand>
        <name>[4Fe-4S] cluster</name>
        <dbReference type="ChEBI" id="CHEBI:49883"/>
        <label>1</label>
    </ligand>
</feature>
<dbReference type="Gene3D" id="3.40.920.10">
    <property type="entry name" value="Pyruvate-ferredoxin oxidoreductase, PFOR, domain III"/>
    <property type="match status" value="1"/>
</dbReference>
<evidence type="ECO:0000256" key="7">
    <source>
        <dbReference type="ARBA" id="ARBA00023014"/>
    </source>
</evidence>